<dbReference type="FunFam" id="3.40.50.720:FF:000084">
    <property type="entry name" value="Short-chain dehydrogenase reductase"/>
    <property type="match status" value="1"/>
</dbReference>
<dbReference type="NCBIfam" id="NF005559">
    <property type="entry name" value="PRK07231.1"/>
    <property type="match status" value="1"/>
</dbReference>
<name>A0A239MLI9_9ACTN</name>
<dbReference type="PRINTS" id="PR00080">
    <property type="entry name" value="SDRFAMILY"/>
</dbReference>
<reference evidence="3 4" key="1">
    <citation type="submission" date="2017-06" db="EMBL/GenBank/DDBJ databases">
        <authorList>
            <person name="Kim H.J."/>
            <person name="Triplett B.A."/>
        </authorList>
    </citation>
    <scope>NUCLEOTIDE SEQUENCE [LARGE SCALE GENOMIC DNA]</scope>
    <source>
        <strain evidence="3 4">CGMCC 4.1858</strain>
    </source>
</reference>
<dbReference type="EMBL" id="FZOF01000025">
    <property type="protein sequence ID" value="SNT42838.1"/>
    <property type="molecule type" value="Genomic_DNA"/>
</dbReference>
<gene>
    <name evidence="3" type="ORF">SAMN05216252_1256</name>
</gene>
<organism evidence="3 4">
    <name type="scientific">Actinacidiphila glaucinigra</name>
    <dbReference type="NCBI Taxonomy" id="235986"/>
    <lineage>
        <taxon>Bacteria</taxon>
        <taxon>Bacillati</taxon>
        <taxon>Actinomycetota</taxon>
        <taxon>Actinomycetes</taxon>
        <taxon>Kitasatosporales</taxon>
        <taxon>Streptomycetaceae</taxon>
        <taxon>Actinacidiphila</taxon>
    </lineage>
</organism>
<evidence type="ECO:0000256" key="2">
    <source>
        <dbReference type="ARBA" id="ARBA00023002"/>
    </source>
</evidence>
<keyword evidence="2" id="KW-0560">Oxidoreductase</keyword>
<dbReference type="PANTHER" id="PTHR24321:SF8">
    <property type="entry name" value="ESTRADIOL 17-BETA-DEHYDROGENASE 8-RELATED"/>
    <property type="match status" value="1"/>
</dbReference>
<protein>
    <recommendedName>
        <fullName evidence="5">Oxidoreductase</fullName>
    </recommendedName>
</protein>
<comment type="similarity">
    <text evidence="1">Belongs to the short-chain dehydrogenases/reductases (SDR) family.</text>
</comment>
<evidence type="ECO:0000313" key="3">
    <source>
        <dbReference type="EMBL" id="SNT42838.1"/>
    </source>
</evidence>
<dbReference type="PROSITE" id="PS00061">
    <property type="entry name" value="ADH_SHORT"/>
    <property type="match status" value="1"/>
</dbReference>
<sequence length="250" mass="25499">MTAHLRGRTGIVTGAGSGLGEAGARRLAREGARIVVADVDGAAAERVADGINRAGGEAAPYEVDVVSFADTRRLVEFTVTTFGGLDIAFNNAGVTPHLVDAHEIAPADWLRVIDVNLTGVFTCMQAELAHFAAHGGGAIVNMASTAGVMAHAGRAAYAASKHGVVGLTRSAAVEYAQRGIRVNAVAPGPIDGPSARALPPEVRAAIAAKTAMNRTGSVEDVAEVVNFLLSDAASFVTGSVYEVNGGQTQL</sequence>
<dbReference type="OrthoDB" id="7064009at2"/>
<accession>A0A239MLI9</accession>
<dbReference type="Gene3D" id="3.40.50.720">
    <property type="entry name" value="NAD(P)-binding Rossmann-like Domain"/>
    <property type="match status" value="1"/>
</dbReference>
<dbReference type="PRINTS" id="PR00081">
    <property type="entry name" value="GDHRDH"/>
</dbReference>
<dbReference type="Pfam" id="PF13561">
    <property type="entry name" value="adh_short_C2"/>
    <property type="match status" value="1"/>
</dbReference>
<dbReference type="RefSeq" id="WP_089227726.1">
    <property type="nucleotide sequence ID" value="NZ_FZOF01000025.1"/>
</dbReference>
<dbReference type="PANTHER" id="PTHR24321">
    <property type="entry name" value="DEHYDROGENASES, SHORT CHAIN"/>
    <property type="match status" value="1"/>
</dbReference>
<evidence type="ECO:0008006" key="5">
    <source>
        <dbReference type="Google" id="ProtNLM"/>
    </source>
</evidence>
<dbReference type="AlphaFoldDB" id="A0A239MLI9"/>
<dbReference type="SUPFAM" id="SSF51735">
    <property type="entry name" value="NAD(P)-binding Rossmann-fold domains"/>
    <property type="match status" value="1"/>
</dbReference>
<dbReference type="GO" id="GO:0016491">
    <property type="term" value="F:oxidoreductase activity"/>
    <property type="evidence" value="ECO:0007669"/>
    <property type="project" value="UniProtKB-KW"/>
</dbReference>
<evidence type="ECO:0000313" key="4">
    <source>
        <dbReference type="Proteomes" id="UP000198280"/>
    </source>
</evidence>
<dbReference type="Proteomes" id="UP000198280">
    <property type="component" value="Unassembled WGS sequence"/>
</dbReference>
<dbReference type="InterPro" id="IPR002347">
    <property type="entry name" value="SDR_fam"/>
</dbReference>
<dbReference type="InterPro" id="IPR036291">
    <property type="entry name" value="NAD(P)-bd_dom_sf"/>
</dbReference>
<dbReference type="InterPro" id="IPR020904">
    <property type="entry name" value="Sc_DH/Rdtase_CS"/>
</dbReference>
<evidence type="ECO:0000256" key="1">
    <source>
        <dbReference type="ARBA" id="ARBA00006484"/>
    </source>
</evidence>
<keyword evidence="4" id="KW-1185">Reference proteome</keyword>
<proteinExistence type="inferred from homology"/>